<reference evidence="1" key="1">
    <citation type="submission" date="2022-03" db="EMBL/GenBank/DDBJ databases">
        <authorList>
            <person name="Martin H S."/>
        </authorList>
    </citation>
    <scope>NUCLEOTIDE SEQUENCE</scope>
</reference>
<organism evidence="1 2">
    <name type="scientific">Iphiclides podalirius</name>
    <name type="common">scarce swallowtail</name>
    <dbReference type="NCBI Taxonomy" id="110791"/>
    <lineage>
        <taxon>Eukaryota</taxon>
        <taxon>Metazoa</taxon>
        <taxon>Ecdysozoa</taxon>
        <taxon>Arthropoda</taxon>
        <taxon>Hexapoda</taxon>
        <taxon>Insecta</taxon>
        <taxon>Pterygota</taxon>
        <taxon>Neoptera</taxon>
        <taxon>Endopterygota</taxon>
        <taxon>Lepidoptera</taxon>
        <taxon>Glossata</taxon>
        <taxon>Ditrysia</taxon>
        <taxon>Papilionoidea</taxon>
        <taxon>Papilionidae</taxon>
        <taxon>Papilioninae</taxon>
        <taxon>Iphiclides</taxon>
    </lineage>
</organism>
<accession>A0ABN8HJQ2</accession>
<keyword evidence="2" id="KW-1185">Reference proteome</keyword>
<evidence type="ECO:0000313" key="2">
    <source>
        <dbReference type="Proteomes" id="UP000837857"/>
    </source>
</evidence>
<sequence length="83" mass="8504">MVCTDRALTFTFVIGESTPGGRDSGRYVAALTLTLGVTRSAFDHTGLPEAYSSASDSALLFTGMAGAATLSSLEPQSIASRGD</sequence>
<dbReference type="Proteomes" id="UP000837857">
    <property type="component" value="Chromosome 1"/>
</dbReference>
<proteinExistence type="predicted"/>
<feature type="non-terminal residue" evidence="1">
    <location>
        <position position="83"/>
    </location>
</feature>
<evidence type="ECO:0000313" key="1">
    <source>
        <dbReference type="EMBL" id="CAH2034670.1"/>
    </source>
</evidence>
<gene>
    <name evidence="1" type="ORF">IPOD504_LOCUS236</name>
</gene>
<protein>
    <submittedName>
        <fullName evidence="1">Uncharacterized protein</fullName>
    </submittedName>
</protein>
<name>A0ABN8HJQ2_9NEOP</name>
<dbReference type="EMBL" id="OW152813">
    <property type="protein sequence ID" value="CAH2034670.1"/>
    <property type="molecule type" value="Genomic_DNA"/>
</dbReference>